<accession>A0A7K8XP61</accession>
<comment type="caution">
    <text evidence="1">The sequence shown here is derived from an EMBL/GenBank/DDBJ whole genome shotgun (WGS) entry which is preliminary data.</text>
</comment>
<name>A0A7K8XP61_9PICI</name>
<gene>
    <name evidence="1" type="primary">Erv31_0</name>
    <name evidence="1" type="ORF">EUBBOU_R15303</name>
</gene>
<dbReference type="EMBL" id="VWZE01014488">
    <property type="protein sequence ID" value="NXF92390.1"/>
    <property type="molecule type" value="Genomic_DNA"/>
</dbReference>
<dbReference type="AlphaFoldDB" id="A0A7K8XP61"/>
<feature type="non-terminal residue" evidence="1">
    <location>
        <position position="89"/>
    </location>
</feature>
<organism evidence="1 2">
    <name type="scientific">Eubucco bourcierii</name>
    <name type="common">red-headed barbet</name>
    <dbReference type="NCBI Taxonomy" id="91767"/>
    <lineage>
        <taxon>Eukaryota</taxon>
        <taxon>Metazoa</taxon>
        <taxon>Chordata</taxon>
        <taxon>Craniata</taxon>
        <taxon>Vertebrata</taxon>
        <taxon>Euteleostomi</taxon>
        <taxon>Archelosauria</taxon>
        <taxon>Archosauria</taxon>
        <taxon>Dinosauria</taxon>
        <taxon>Saurischia</taxon>
        <taxon>Theropoda</taxon>
        <taxon>Coelurosauria</taxon>
        <taxon>Aves</taxon>
        <taxon>Neognathae</taxon>
        <taxon>Neoaves</taxon>
        <taxon>Telluraves</taxon>
        <taxon>Coraciimorphae</taxon>
        <taxon>Piciformes</taxon>
        <taxon>Ramphastidae</taxon>
        <taxon>Eubucco</taxon>
    </lineage>
</organism>
<dbReference type="Proteomes" id="UP000583613">
    <property type="component" value="Unassembled WGS sequence"/>
</dbReference>
<sequence length="89" mass="10323">RLNELDQLTLGKNLFVELMQWVAEELNVTSGWICGGSQMTEQWPWRGESLSPEQLLKWNRTHISVAECRPEVWVLSREVVGQICIQRQG</sequence>
<dbReference type="OrthoDB" id="9325190at2759"/>
<protein>
    <submittedName>
        <fullName evidence="1">ENR1 protein</fullName>
    </submittedName>
</protein>
<proteinExistence type="predicted"/>
<keyword evidence="2" id="KW-1185">Reference proteome</keyword>
<evidence type="ECO:0000313" key="1">
    <source>
        <dbReference type="EMBL" id="NXF92390.1"/>
    </source>
</evidence>
<feature type="non-terminal residue" evidence="1">
    <location>
        <position position="1"/>
    </location>
</feature>
<reference evidence="1 2" key="1">
    <citation type="submission" date="2019-09" db="EMBL/GenBank/DDBJ databases">
        <title>Bird 10,000 Genomes (B10K) Project - Family phase.</title>
        <authorList>
            <person name="Zhang G."/>
        </authorList>
    </citation>
    <scope>NUCLEOTIDE SEQUENCE [LARGE SCALE GENOMIC DNA]</scope>
    <source>
        <strain evidence="1">B10K-DU-001-04</strain>
        <tissue evidence="1">Muscle</tissue>
    </source>
</reference>
<evidence type="ECO:0000313" key="2">
    <source>
        <dbReference type="Proteomes" id="UP000583613"/>
    </source>
</evidence>